<evidence type="ECO:0000313" key="6">
    <source>
        <dbReference type="Proteomes" id="UP000004200"/>
    </source>
</evidence>
<dbReference type="CDD" id="cd01310">
    <property type="entry name" value="TatD_DNAse"/>
    <property type="match status" value="1"/>
</dbReference>
<evidence type="ECO:0000256" key="2">
    <source>
        <dbReference type="ARBA" id="ARBA00022723"/>
    </source>
</evidence>
<evidence type="ECO:0000256" key="4">
    <source>
        <dbReference type="PIRSR" id="PIRSR005902-1"/>
    </source>
</evidence>
<protein>
    <submittedName>
        <fullName evidence="5">Hydrolase, TatD family</fullName>
    </submittedName>
</protein>
<dbReference type="PROSITE" id="PS01091">
    <property type="entry name" value="TATD_3"/>
    <property type="match status" value="1"/>
</dbReference>
<dbReference type="RefSeq" id="WP_007039105.1">
    <property type="nucleotide sequence ID" value="NZ_AFWT01000002.1"/>
</dbReference>
<dbReference type="eggNOG" id="COG0084">
    <property type="taxonomic scope" value="Bacteria"/>
</dbReference>
<dbReference type="GO" id="GO:0005829">
    <property type="term" value="C:cytosol"/>
    <property type="evidence" value="ECO:0007669"/>
    <property type="project" value="TreeGrafter"/>
</dbReference>
<dbReference type="InterPro" id="IPR018228">
    <property type="entry name" value="DNase_TatD-rel_CS"/>
</dbReference>
<dbReference type="PROSITE" id="PS01090">
    <property type="entry name" value="TATD_2"/>
    <property type="match status" value="1"/>
</dbReference>
<dbReference type="InterPro" id="IPR032466">
    <property type="entry name" value="Metal_Hydrolase"/>
</dbReference>
<evidence type="ECO:0000256" key="1">
    <source>
        <dbReference type="ARBA" id="ARBA00009275"/>
    </source>
</evidence>
<dbReference type="OrthoDB" id="9810005at2"/>
<organism evidence="5 6">
    <name type="scientific">Thiorhodococcus drewsii AZ1</name>
    <dbReference type="NCBI Taxonomy" id="765913"/>
    <lineage>
        <taxon>Bacteria</taxon>
        <taxon>Pseudomonadati</taxon>
        <taxon>Pseudomonadota</taxon>
        <taxon>Gammaproteobacteria</taxon>
        <taxon>Chromatiales</taxon>
        <taxon>Chromatiaceae</taxon>
        <taxon>Thiorhodococcus</taxon>
    </lineage>
</organism>
<dbReference type="STRING" id="765913.ThidrDRAFT_0389"/>
<dbReference type="SUPFAM" id="SSF51556">
    <property type="entry name" value="Metallo-dependent hydrolases"/>
    <property type="match status" value="1"/>
</dbReference>
<feature type="binding site" evidence="4">
    <location>
        <position position="130"/>
    </location>
    <ligand>
        <name>a divalent metal cation</name>
        <dbReference type="ChEBI" id="CHEBI:60240"/>
        <label>2</label>
    </ligand>
</feature>
<feature type="binding site" evidence="4">
    <location>
        <position position="8"/>
    </location>
    <ligand>
        <name>a divalent metal cation</name>
        <dbReference type="ChEBI" id="CHEBI:60240"/>
        <label>1</label>
    </ligand>
</feature>
<feature type="binding site" evidence="4">
    <location>
        <position position="205"/>
    </location>
    <ligand>
        <name>a divalent metal cation</name>
        <dbReference type="ChEBI" id="CHEBI:60240"/>
        <label>1</label>
    </ligand>
</feature>
<dbReference type="GO" id="GO:0004536">
    <property type="term" value="F:DNA nuclease activity"/>
    <property type="evidence" value="ECO:0007669"/>
    <property type="project" value="InterPro"/>
</dbReference>
<dbReference type="Pfam" id="PF01026">
    <property type="entry name" value="TatD_DNase"/>
    <property type="match status" value="1"/>
</dbReference>
<dbReference type="PANTHER" id="PTHR46124">
    <property type="entry name" value="D-AMINOACYL-TRNA DEACYLASE"/>
    <property type="match status" value="1"/>
</dbReference>
<dbReference type="PANTHER" id="PTHR46124:SF2">
    <property type="entry name" value="D-AMINOACYL-TRNA DEACYLASE"/>
    <property type="match status" value="1"/>
</dbReference>
<keyword evidence="3 5" id="KW-0378">Hydrolase</keyword>
<reference evidence="5 6" key="1">
    <citation type="submission" date="2011-06" db="EMBL/GenBank/DDBJ databases">
        <title>The draft genome of Thiorhodococcus drewsii AZ1.</title>
        <authorList>
            <consortium name="US DOE Joint Genome Institute (JGI-PGF)"/>
            <person name="Lucas S."/>
            <person name="Han J."/>
            <person name="Lapidus A."/>
            <person name="Cheng J.-F."/>
            <person name="Goodwin L."/>
            <person name="Pitluck S."/>
            <person name="Peters L."/>
            <person name="Land M.L."/>
            <person name="Hauser L."/>
            <person name="Vogl K."/>
            <person name="Liu Z."/>
            <person name="Imhoff J."/>
            <person name="Thiel V."/>
            <person name="Frigaard N.-U."/>
            <person name="Bryant D.A."/>
            <person name="Woyke T.J."/>
        </authorList>
    </citation>
    <scope>NUCLEOTIDE SEQUENCE [LARGE SCALE GENOMIC DNA]</scope>
    <source>
        <strain evidence="5 6">AZ1</strain>
    </source>
</reference>
<sequence length="258" mass="29081">MLVDSHCHLDRVDLKNHAGDFDTMMRACREAGIGRMLCVGIDLESYSAMRRLIDPYPEVDVSVGVHPNHEDGIEATFERLVELAEDARNVAIGETGLDYFRSEGDLAWQHERFRVHIAAARACAKPLIIHTRDAREDTVRILREEGADAVGGVLHCFTESWEMAKQGLDLGFYVSFSGILTFRNAADLREVARQVPLDRLLIETDSPYLAPVPHRGRPNEPRYVQHVADCIAEIRGMDRDEVAALTAENYLRLFRPSV</sequence>
<comment type="similarity">
    <text evidence="1">Belongs to the metallo-dependent hydrolases superfamily. TatD-type hydrolase family.</text>
</comment>
<proteinExistence type="inferred from homology"/>
<dbReference type="InterPro" id="IPR001130">
    <property type="entry name" value="TatD-like"/>
</dbReference>
<gene>
    <name evidence="5" type="ORF">ThidrDRAFT_0389</name>
</gene>
<keyword evidence="2 4" id="KW-0479">Metal-binding</keyword>
<feature type="binding site" evidence="4">
    <location>
        <position position="155"/>
    </location>
    <ligand>
        <name>a divalent metal cation</name>
        <dbReference type="ChEBI" id="CHEBI:60240"/>
        <label>2</label>
    </ligand>
</feature>
<dbReference type="PIRSF" id="PIRSF005902">
    <property type="entry name" value="DNase_TatD"/>
    <property type="match status" value="1"/>
</dbReference>
<evidence type="ECO:0000313" key="5">
    <source>
        <dbReference type="EMBL" id="EGV33700.1"/>
    </source>
</evidence>
<accession>G2DWK0</accession>
<dbReference type="PATRIC" id="fig|765913.3.peg.393"/>
<feature type="binding site" evidence="4">
    <location>
        <position position="94"/>
    </location>
    <ligand>
        <name>a divalent metal cation</name>
        <dbReference type="ChEBI" id="CHEBI:60240"/>
        <label>1</label>
    </ligand>
</feature>
<dbReference type="GO" id="GO:0016788">
    <property type="term" value="F:hydrolase activity, acting on ester bonds"/>
    <property type="evidence" value="ECO:0007669"/>
    <property type="project" value="InterPro"/>
</dbReference>
<dbReference type="GO" id="GO:0046872">
    <property type="term" value="F:metal ion binding"/>
    <property type="evidence" value="ECO:0007669"/>
    <property type="project" value="UniProtKB-KW"/>
</dbReference>
<dbReference type="Gene3D" id="3.20.20.140">
    <property type="entry name" value="Metal-dependent hydrolases"/>
    <property type="match status" value="1"/>
</dbReference>
<evidence type="ECO:0000256" key="3">
    <source>
        <dbReference type="ARBA" id="ARBA00022801"/>
    </source>
</evidence>
<dbReference type="NCBIfam" id="TIGR00010">
    <property type="entry name" value="YchF/TatD family DNA exonuclease"/>
    <property type="match status" value="1"/>
</dbReference>
<feature type="binding site" evidence="4">
    <location>
        <position position="6"/>
    </location>
    <ligand>
        <name>a divalent metal cation</name>
        <dbReference type="ChEBI" id="CHEBI:60240"/>
        <label>1</label>
    </ligand>
</feature>
<comment type="caution">
    <text evidence="5">The sequence shown here is derived from an EMBL/GenBank/DDBJ whole genome shotgun (WGS) entry which is preliminary data.</text>
</comment>
<dbReference type="EMBL" id="AFWT01000002">
    <property type="protein sequence ID" value="EGV33700.1"/>
    <property type="molecule type" value="Genomic_DNA"/>
</dbReference>
<dbReference type="FunFam" id="3.20.20.140:FF:000005">
    <property type="entry name" value="TatD family hydrolase"/>
    <property type="match status" value="1"/>
</dbReference>
<keyword evidence="6" id="KW-1185">Reference proteome</keyword>
<name>G2DWK0_9GAMM</name>
<dbReference type="AlphaFoldDB" id="G2DWK0"/>
<dbReference type="InterPro" id="IPR015991">
    <property type="entry name" value="TatD/YcfH-like"/>
</dbReference>
<dbReference type="Proteomes" id="UP000004200">
    <property type="component" value="Unassembled WGS sequence"/>
</dbReference>
<dbReference type="PROSITE" id="PS01137">
    <property type="entry name" value="TATD_1"/>
    <property type="match status" value="1"/>
</dbReference>